<evidence type="ECO:0000256" key="4">
    <source>
        <dbReference type="RuleBase" id="RU362130"/>
    </source>
</evidence>
<proteinExistence type="inferred from homology"/>
<dbReference type="CDD" id="cd00042">
    <property type="entry name" value="CY"/>
    <property type="match status" value="1"/>
</dbReference>
<evidence type="ECO:0000313" key="7">
    <source>
        <dbReference type="Proteomes" id="UP000734854"/>
    </source>
</evidence>
<dbReference type="InterPro" id="IPR027214">
    <property type="entry name" value="Cystatin"/>
</dbReference>
<dbReference type="PROSITE" id="PS00287">
    <property type="entry name" value="CYSTATIN"/>
    <property type="match status" value="1"/>
</dbReference>
<comment type="similarity">
    <text evidence="1 4">Belongs to the cystatin family. Phytocystatin subfamily.</text>
</comment>
<name>A0A8J5IE42_ZINOF</name>
<gene>
    <name evidence="6" type="ORF">ZIOFF_003924</name>
</gene>
<dbReference type="AlphaFoldDB" id="A0A8J5IE42"/>
<organism evidence="6 7">
    <name type="scientific">Zingiber officinale</name>
    <name type="common">Ginger</name>
    <name type="synonym">Amomum zingiber</name>
    <dbReference type="NCBI Taxonomy" id="94328"/>
    <lineage>
        <taxon>Eukaryota</taxon>
        <taxon>Viridiplantae</taxon>
        <taxon>Streptophyta</taxon>
        <taxon>Embryophyta</taxon>
        <taxon>Tracheophyta</taxon>
        <taxon>Spermatophyta</taxon>
        <taxon>Magnoliopsida</taxon>
        <taxon>Liliopsida</taxon>
        <taxon>Zingiberales</taxon>
        <taxon>Zingiberaceae</taxon>
        <taxon>Zingiber</taxon>
    </lineage>
</organism>
<dbReference type="PANTHER" id="PTHR11413:SF103">
    <property type="entry name" value="CYSTEINE PROTEINASE INHIBITOR 12"/>
    <property type="match status" value="1"/>
</dbReference>
<evidence type="ECO:0000313" key="6">
    <source>
        <dbReference type="EMBL" id="KAG6538795.1"/>
    </source>
</evidence>
<sequence length="226" mass="24599">MIDAIPPFEEHTGLPVGDPLHDPTVHVERVLGVLHNHDHPGQEKGKLGELRLRPRQQHHDALLAARPCLCLGRRGVPLDEVFEALFVAWEASGEAEELLFESAFVHADGRRRGRSRRGGERRRRRLFHGGLLELVADDSLAVAEAAATHGLREVELGGGGESESGAGQRGGLLEEGGVTREKARNALLEFVRVVKAREQVVAGTLHHLTMEAIEGGGRSCMRPKCG</sequence>
<evidence type="ECO:0000256" key="1">
    <source>
        <dbReference type="ARBA" id="ARBA00007233"/>
    </source>
</evidence>
<dbReference type="Gene3D" id="3.10.450.10">
    <property type="match status" value="1"/>
</dbReference>
<dbReference type="InterPro" id="IPR018073">
    <property type="entry name" value="Prot_inh_cystat_CS"/>
</dbReference>
<feature type="region of interest" description="Disordered" evidence="5">
    <location>
        <begin position="155"/>
        <end position="175"/>
    </location>
</feature>
<dbReference type="InterPro" id="IPR046350">
    <property type="entry name" value="Cystatin_sf"/>
</dbReference>
<dbReference type="InterPro" id="IPR000010">
    <property type="entry name" value="Cystatin_dom"/>
</dbReference>
<keyword evidence="7" id="KW-1185">Reference proteome</keyword>
<evidence type="ECO:0000256" key="3">
    <source>
        <dbReference type="ARBA" id="ARBA00022704"/>
    </source>
</evidence>
<reference evidence="6 7" key="1">
    <citation type="submission" date="2020-08" db="EMBL/GenBank/DDBJ databases">
        <title>Plant Genome Project.</title>
        <authorList>
            <person name="Zhang R.-G."/>
        </authorList>
    </citation>
    <scope>NUCLEOTIDE SEQUENCE [LARGE SCALE GENOMIC DNA]</scope>
    <source>
        <tissue evidence="6">Rhizome</tissue>
    </source>
</reference>
<comment type="caution">
    <text evidence="6">The sequence shown here is derived from an EMBL/GenBank/DDBJ whole genome shotgun (WGS) entry which is preliminary data.</text>
</comment>
<keyword evidence="3 4" id="KW-0789">Thiol protease inhibitor</keyword>
<dbReference type="SUPFAM" id="SSF54403">
    <property type="entry name" value="Cystatin/monellin"/>
    <property type="match status" value="1"/>
</dbReference>
<accession>A0A8J5IE42</accession>
<evidence type="ECO:0000256" key="5">
    <source>
        <dbReference type="SAM" id="MobiDB-lite"/>
    </source>
</evidence>
<dbReference type="PANTHER" id="PTHR11413">
    <property type="entry name" value="CYSTATIN FAMILY MEMBER"/>
    <property type="match status" value="1"/>
</dbReference>
<evidence type="ECO:0000256" key="2">
    <source>
        <dbReference type="ARBA" id="ARBA00022690"/>
    </source>
</evidence>
<protein>
    <recommendedName>
        <fullName evidence="4">Cysteine proteinase inhibitor</fullName>
    </recommendedName>
</protein>
<feature type="compositionally biased region" description="Gly residues" evidence="5">
    <location>
        <begin position="156"/>
        <end position="174"/>
    </location>
</feature>
<dbReference type="EMBL" id="JACMSC010000001">
    <property type="protein sequence ID" value="KAG6538795.1"/>
    <property type="molecule type" value="Genomic_DNA"/>
</dbReference>
<keyword evidence="2 4" id="KW-0646">Protease inhibitor</keyword>
<dbReference type="GO" id="GO:0004869">
    <property type="term" value="F:cysteine-type endopeptidase inhibitor activity"/>
    <property type="evidence" value="ECO:0007669"/>
    <property type="project" value="UniProtKB-KW"/>
</dbReference>
<dbReference type="Proteomes" id="UP000734854">
    <property type="component" value="Unassembled WGS sequence"/>
</dbReference>